<proteinExistence type="predicted"/>
<dbReference type="AlphaFoldDB" id="A0A4U0SP67"/>
<dbReference type="InterPro" id="IPR026913">
    <property type="entry name" value="METTL24"/>
</dbReference>
<dbReference type="NCBIfam" id="TIGR01444">
    <property type="entry name" value="fkbM_fam"/>
    <property type="match status" value="1"/>
</dbReference>
<dbReference type="PANTHER" id="PTHR32026:SF10">
    <property type="entry name" value="METHYLTRANSFERASE-LIKE PROTEIN 24-RELATED"/>
    <property type="match status" value="1"/>
</dbReference>
<keyword evidence="2" id="KW-0808">Transferase</keyword>
<reference evidence="2 3" key="1">
    <citation type="submission" date="2019-04" db="EMBL/GenBank/DDBJ databases">
        <title>Streptomyces oryziradicis sp. nov., a novel actinomycete isolated from rhizosphere soil of rice (Oryza sativa L.).</title>
        <authorList>
            <person name="Li C."/>
        </authorList>
    </citation>
    <scope>NUCLEOTIDE SEQUENCE [LARGE SCALE GENOMIC DNA]</scope>
    <source>
        <strain evidence="2 3">NEAU-C40</strain>
    </source>
</reference>
<dbReference type="PANTHER" id="PTHR32026">
    <property type="entry name" value="METHYLTRANSFERASE-LIKE PROTEIN 24"/>
    <property type="match status" value="1"/>
</dbReference>
<dbReference type="OrthoDB" id="424472at2"/>
<dbReference type="GO" id="GO:0008168">
    <property type="term" value="F:methyltransferase activity"/>
    <property type="evidence" value="ECO:0007669"/>
    <property type="project" value="UniProtKB-KW"/>
</dbReference>
<feature type="domain" description="Methyltransferase FkbM" evidence="1">
    <location>
        <begin position="72"/>
        <end position="209"/>
    </location>
</feature>
<evidence type="ECO:0000259" key="1">
    <source>
        <dbReference type="Pfam" id="PF05050"/>
    </source>
</evidence>
<gene>
    <name evidence="2" type="ORF">FCI23_09705</name>
</gene>
<dbReference type="Proteomes" id="UP000305778">
    <property type="component" value="Unassembled WGS sequence"/>
</dbReference>
<evidence type="ECO:0000313" key="2">
    <source>
        <dbReference type="EMBL" id="TKA11616.1"/>
    </source>
</evidence>
<protein>
    <submittedName>
        <fullName evidence="2">FkbM family methyltransferase</fullName>
    </submittedName>
</protein>
<dbReference type="InterPro" id="IPR029063">
    <property type="entry name" value="SAM-dependent_MTases_sf"/>
</dbReference>
<evidence type="ECO:0000313" key="3">
    <source>
        <dbReference type="Proteomes" id="UP000305778"/>
    </source>
</evidence>
<dbReference type="Pfam" id="PF05050">
    <property type="entry name" value="Methyltransf_21"/>
    <property type="match status" value="1"/>
</dbReference>
<dbReference type="SUPFAM" id="SSF53335">
    <property type="entry name" value="S-adenosyl-L-methionine-dependent methyltransferases"/>
    <property type="match status" value="1"/>
</dbReference>
<keyword evidence="3" id="KW-1185">Reference proteome</keyword>
<dbReference type="Gene3D" id="3.40.50.150">
    <property type="entry name" value="Vaccinia Virus protein VP39"/>
    <property type="match status" value="1"/>
</dbReference>
<accession>A0A4U0SP67</accession>
<dbReference type="GO" id="GO:0032259">
    <property type="term" value="P:methylation"/>
    <property type="evidence" value="ECO:0007669"/>
    <property type="project" value="UniProtKB-KW"/>
</dbReference>
<dbReference type="RefSeq" id="WP_136723079.1">
    <property type="nucleotide sequence ID" value="NZ_SUMC01000007.1"/>
</dbReference>
<organism evidence="2 3">
    <name type="scientific">Actinacidiphila oryziradicis</name>
    <dbReference type="NCBI Taxonomy" id="2571141"/>
    <lineage>
        <taxon>Bacteria</taxon>
        <taxon>Bacillati</taxon>
        <taxon>Actinomycetota</taxon>
        <taxon>Actinomycetes</taxon>
        <taxon>Kitasatosporales</taxon>
        <taxon>Streptomycetaceae</taxon>
        <taxon>Actinacidiphila</taxon>
    </lineage>
</organism>
<sequence length="224" mass="25142">MHMAGLARRITLKTTKVVVPRITRVVPRGDMERLGSHYGGWWIPTGLLSQDAVVYAAGVGEDVTFDLALIERFGCKVWAMDPTPRSIAFAERIAEPRWNFLPFGLWKEDTTVHFHPPADSAHVSHSVTEVRGIGPGFDAQCRTLTTLMATLGHDRIDLLKMDIEGAEGPVLDQMLAWGVRPRILCVEFDAPESPRTLLRRLRRLEDAGYTVRRTEGRNYTLTHG</sequence>
<name>A0A4U0SP67_9ACTN</name>
<comment type="caution">
    <text evidence="2">The sequence shown here is derived from an EMBL/GenBank/DDBJ whole genome shotgun (WGS) entry which is preliminary data.</text>
</comment>
<dbReference type="InterPro" id="IPR006342">
    <property type="entry name" value="FkbM_mtfrase"/>
</dbReference>
<keyword evidence="2" id="KW-0489">Methyltransferase</keyword>
<dbReference type="EMBL" id="SUMC01000007">
    <property type="protein sequence ID" value="TKA11616.1"/>
    <property type="molecule type" value="Genomic_DNA"/>
</dbReference>